<name>A0AAD5TC25_9FUNG</name>
<dbReference type="Pfam" id="PF09755">
    <property type="entry name" value="DUF2046"/>
    <property type="match status" value="1"/>
</dbReference>
<evidence type="ECO:0000256" key="1">
    <source>
        <dbReference type="SAM" id="Coils"/>
    </source>
</evidence>
<feature type="coiled-coil region" evidence="1">
    <location>
        <begin position="158"/>
        <end position="233"/>
    </location>
</feature>
<dbReference type="EMBL" id="JADGJQ010000105">
    <property type="protein sequence ID" value="KAJ3169708.1"/>
    <property type="molecule type" value="Genomic_DNA"/>
</dbReference>
<reference evidence="3" key="1">
    <citation type="submission" date="2020-05" db="EMBL/GenBank/DDBJ databases">
        <title>Phylogenomic resolution of chytrid fungi.</title>
        <authorList>
            <person name="Stajich J.E."/>
            <person name="Amses K."/>
            <person name="Simmons R."/>
            <person name="Seto K."/>
            <person name="Myers J."/>
            <person name="Bonds A."/>
            <person name="Quandt C.A."/>
            <person name="Barry K."/>
            <person name="Liu P."/>
            <person name="Grigoriev I."/>
            <person name="Longcore J.E."/>
            <person name="James T.Y."/>
        </authorList>
    </citation>
    <scope>NUCLEOTIDE SEQUENCE</scope>
    <source>
        <strain evidence="3">JEL0379</strain>
    </source>
</reference>
<evidence type="ECO:0000313" key="3">
    <source>
        <dbReference type="EMBL" id="KAJ3169708.1"/>
    </source>
</evidence>
<feature type="region of interest" description="Disordered" evidence="2">
    <location>
        <begin position="254"/>
        <end position="280"/>
    </location>
</feature>
<dbReference type="AlphaFoldDB" id="A0AAD5TC25"/>
<gene>
    <name evidence="3" type="ORF">HDU87_000590</name>
</gene>
<dbReference type="InterPro" id="IPR019152">
    <property type="entry name" value="DUF2046"/>
</dbReference>
<dbReference type="PANTHER" id="PTHR15276:SF0">
    <property type="entry name" value="COILED-COIL DOMAIN-CONTAINING PROTEIN 6"/>
    <property type="match status" value="1"/>
</dbReference>
<evidence type="ECO:0000313" key="4">
    <source>
        <dbReference type="Proteomes" id="UP001212152"/>
    </source>
</evidence>
<evidence type="ECO:0000256" key="2">
    <source>
        <dbReference type="SAM" id="MobiDB-lite"/>
    </source>
</evidence>
<dbReference type="Proteomes" id="UP001212152">
    <property type="component" value="Unassembled WGS sequence"/>
</dbReference>
<accession>A0AAD5TC25</accession>
<feature type="region of interest" description="Disordered" evidence="2">
    <location>
        <begin position="348"/>
        <end position="404"/>
    </location>
</feature>
<feature type="compositionally biased region" description="Low complexity" evidence="2">
    <location>
        <begin position="395"/>
        <end position="404"/>
    </location>
</feature>
<feature type="compositionally biased region" description="Polar residues" evidence="2">
    <location>
        <begin position="267"/>
        <end position="277"/>
    </location>
</feature>
<dbReference type="PANTHER" id="PTHR15276">
    <property type="entry name" value="H4 D10S170 PROTEIN-RELATED"/>
    <property type="match status" value="1"/>
</dbReference>
<keyword evidence="1" id="KW-0175">Coiled coil</keyword>
<protein>
    <submittedName>
        <fullName evidence="3">Uncharacterized protein</fullName>
    </submittedName>
</protein>
<sequence length="404" mass="44738">MSADNQPLPDDPEALKALVRSQAAQLSALSAEKEGLLSKVEANEQTYKDALQVHLQSATMEKDHHESSLAAMKHDQLTRSERFQQQINDLRVQTDGLDGSETSSIASSSAPKSVIDSNDLAKIKALAVASNEKVEAQQAIIKKLKFELEMECGHVNILRAENQKLRQMTVELQASAEQEEEYIANKLMKRINNLKKEKGELLLKVEQEEEMITNTLQKKLSQLQKEKIDMEVALEQEQEFIVNRLQKQLESLRMQQTAGAQPRKISHATSHSPNASMSDFPASPGVTEVLRAEINAIKTKLHSQENDHIETLKSVQIQYGHMKDEVLALRTKLGVPVEDLDKSYPPVIIPTRSPSSGNLGSDIAGFAGSRSRSTSEHSVTGIECGIGRYDRRSSRSVSSNRGPG</sequence>
<comment type="caution">
    <text evidence="3">The sequence shown here is derived from an EMBL/GenBank/DDBJ whole genome shotgun (WGS) entry which is preliminary data.</text>
</comment>
<organism evidence="3 4">
    <name type="scientific">Geranomyces variabilis</name>
    <dbReference type="NCBI Taxonomy" id="109894"/>
    <lineage>
        <taxon>Eukaryota</taxon>
        <taxon>Fungi</taxon>
        <taxon>Fungi incertae sedis</taxon>
        <taxon>Chytridiomycota</taxon>
        <taxon>Chytridiomycota incertae sedis</taxon>
        <taxon>Chytridiomycetes</taxon>
        <taxon>Spizellomycetales</taxon>
        <taxon>Powellomycetaceae</taxon>
        <taxon>Geranomyces</taxon>
    </lineage>
</organism>
<proteinExistence type="predicted"/>
<keyword evidence="4" id="KW-1185">Reference proteome</keyword>